<dbReference type="RefSeq" id="WP_117709357.1">
    <property type="nucleotide sequence ID" value="NZ_CAEUHP010000001.1"/>
</dbReference>
<organism evidence="3 4">
    <name type="scientific">Fusobacterium mortiferum</name>
    <dbReference type="NCBI Taxonomy" id="850"/>
    <lineage>
        <taxon>Bacteria</taxon>
        <taxon>Fusobacteriati</taxon>
        <taxon>Fusobacteriota</taxon>
        <taxon>Fusobacteriia</taxon>
        <taxon>Fusobacteriales</taxon>
        <taxon>Fusobacteriaceae</taxon>
        <taxon>Fusobacterium</taxon>
    </lineage>
</organism>
<evidence type="ECO:0000313" key="4">
    <source>
        <dbReference type="Proteomes" id="UP000284676"/>
    </source>
</evidence>
<dbReference type="GO" id="GO:0005524">
    <property type="term" value="F:ATP binding"/>
    <property type="evidence" value="ECO:0007669"/>
    <property type="project" value="UniProtKB-KW"/>
</dbReference>
<dbReference type="InterPro" id="IPR025420">
    <property type="entry name" value="DUF4143"/>
</dbReference>
<gene>
    <name evidence="3" type="ORF">DW663_10325</name>
</gene>
<name>A0A414PPV0_FUSMR</name>
<sequence>MLKRKLYNSLLEWKEKSQGKSALLIDGARRIGKSYLCEEFGKNEYKSYLIIDFGNISREIVDLFENESSNLDLFFIKLSAFYGVQLFRRESLIVFDEVQQFPKARQLIKYLVKDGRYDYIETGSLLSLKRNTENIILPSEEKHIQMYPLDFEEFLWALGDTTTIPFLKMCFDEKKPLGQALHRKVMNDFRQYILVGGMPQAVNEYIATKDFANVDEIKRDILTLYRNDISKFAKGYENKVISIFDEIPSQLSKKEKKYKLSSISKEARYREYEDSFMWLNDAMIVNPCYNSTDPNVGLNLNSDYSTRKCYLMDTGLLVTQTFMDGSYTDNEIYKAILFNKLNINEGMIMENIVAQILRTNGHKLFFYSRYDKENKENNMELDFLIKDKKNIKKLAVIEVKSSTYRQHSSLDKFRKKYSERINNSYILYQKDLMVKDGVIHLPIYMGIFL</sequence>
<dbReference type="SUPFAM" id="SSF52540">
    <property type="entry name" value="P-loop containing nucleoside triphosphate hydrolases"/>
    <property type="match status" value="1"/>
</dbReference>
<dbReference type="AlphaFoldDB" id="A0A414PPV0"/>
<accession>A0A414PPV0</accession>
<evidence type="ECO:0000259" key="2">
    <source>
        <dbReference type="Pfam" id="PF13635"/>
    </source>
</evidence>
<evidence type="ECO:0000259" key="1">
    <source>
        <dbReference type="Pfam" id="PF13173"/>
    </source>
</evidence>
<dbReference type="PANTHER" id="PTHR33295:SF7">
    <property type="entry name" value="ATPASE"/>
    <property type="match status" value="1"/>
</dbReference>
<feature type="domain" description="DUF4143" evidence="2">
    <location>
        <begin position="227"/>
        <end position="402"/>
    </location>
</feature>
<reference evidence="3 4" key="1">
    <citation type="submission" date="2018-08" db="EMBL/GenBank/DDBJ databases">
        <title>A genome reference for cultivated species of the human gut microbiota.</title>
        <authorList>
            <person name="Zou Y."/>
            <person name="Xue W."/>
            <person name="Luo G."/>
        </authorList>
    </citation>
    <scope>NUCLEOTIDE SEQUENCE [LARGE SCALE GENOMIC DNA]</scope>
    <source>
        <strain evidence="3 4">AM25-1</strain>
    </source>
</reference>
<comment type="caution">
    <text evidence="3">The sequence shown here is derived from an EMBL/GenBank/DDBJ whole genome shotgun (WGS) entry which is preliminary data.</text>
</comment>
<evidence type="ECO:0000313" key="3">
    <source>
        <dbReference type="EMBL" id="RHF70559.1"/>
    </source>
</evidence>
<dbReference type="Pfam" id="PF13635">
    <property type="entry name" value="DUF4143"/>
    <property type="match status" value="1"/>
</dbReference>
<dbReference type="EMBL" id="QRHL01000024">
    <property type="protein sequence ID" value="RHF70559.1"/>
    <property type="molecule type" value="Genomic_DNA"/>
</dbReference>
<dbReference type="InterPro" id="IPR041682">
    <property type="entry name" value="AAA_14"/>
</dbReference>
<feature type="domain" description="AAA" evidence="1">
    <location>
        <begin position="21"/>
        <end position="155"/>
    </location>
</feature>
<dbReference type="Proteomes" id="UP000284676">
    <property type="component" value="Unassembled WGS sequence"/>
</dbReference>
<dbReference type="Pfam" id="PF13173">
    <property type="entry name" value="AAA_14"/>
    <property type="match status" value="1"/>
</dbReference>
<proteinExistence type="predicted"/>
<protein>
    <submittedName>
        <fullName evidence="3">ATP-binding protein</fullName>
    </submittedName>
</protein>
<keyword evidence="3" id="KW-0547">Nucleotide-binding</keyword>
<dbReference type="PANTHER" id="PTHR33295">
    <property type="entry name" value="ATPASE"/>
    <property type="match status" value="1"/>
</dbReference>
<dbReference type="InterPro" id="IPR027417">
    <property type="entry name" value="P-loop_NTPase"/>
</dbReference>
<keyword evidence="3" id="KW-0067">ATP-binding</keyword>